<evidence type="ECO:0000256" key="1">
    <source>
        <dbReference type="ARBA" id="ARBA00009387"/>
    </source>
</evidence>
<dbReference type="Gene3D" id="1.10.530.10">
    <property type="match status" value="1"/>
</dbReference>
<dbReference type="InterPro" id="IPR008258">
    <property type="entry name" value="Transglycosylase_SLT_dom_1"/>
</dbReference>
<evidence type="ECO:0000313" key="4">
    <source>
        <dbReference type="EMBL" id="NNM72183.1"/>
    </source>
</evidence>
<evidence type="ECO:0000256" key="2">
    <source>
        <dbReference type="SAM" id="MobiDB-lite"/>
    </source>
</evidence>
<dbReference type="CDD" id="cd00254">
    <property type="entry name" value="LT-like"/>
    <property type="match status" value="1"/>
</dbReference>
<proteinExistence type="inferred from homology"/>
<feature type="compositionally biased region" description="Low complexity" evidence="2">
    <location>
        <begin position="136"/>
        <end position="149"/>
    </location>
</feature>
<comment type="similarity">
    <text evidence="1">Belongs to the virb1 family.</text>
</comment>
<protein>
    <submittedName>
        <fullName evidence="4">Lytic transglycosylase domain-containing protein</fullName>
    </submittedName>
</protein>
<evidence type="ECO:0000259" key="3">
    <source>
        <dbReference type="Pfam" id="PF01464"/>
    </source>
</evidence>
<gene>
    <name evidence="4" type="ORF">HJG44_07205</name>
</gene>
<feature type="region of interest" description="Disordered" evidence="2">
    <location>
        <begin position="136"/>
        <end position="157"/>
    </location>
</feature>
<sequence length="157" mass="17131">MIRTGRDFLDERIAYHAKLNNVPAALVHRVVVRESKYNPRAVGRGGAMGLMQIKHATARGLGYDGPAAGLLDAETNLTYAVKYLAGAYRLSDGSFDRAVQHYARGYYYEAKRRNARLALRGRNNERLQKQADAAAAIEQASPPAPAAGARSLFTGAR</sequence>
<dbReference type="Pfam" id="PF01464">
    <property type="entry name" value="SLT"/>
    <property type="match status" value="1"/>
</dbReference>
<dbReference type="Proteomes" id="UP000564885">
    <property type="component" value="Unassembled WGS sequence"/>
</dbReference>
<comment type="caution">
    <text evidence="4">The sequence shown here is derived from an EMBL/GenBank/DDBJ whole genome shotgun (WGS) entry which is preliminary data.</text>
</comment>
<dbReference type="EMBL" id="JABEPP010000002">
    <property type="protein sequence ID" value="NNM72183.1"/>
    <property type="molecule type" value="Genomic_DNA"/>
</dbReference>
<dbReference type="AlphaFoldDB" id="A0A849IE73"/>
<accession>A0A849IE73</accession>
<feature type="domain" description="Transglycosylase SLT" evidence="3">
    <location>
        <begin position="15"/>
        <end position="106"/>
    </location>
</feature>
<dbReference type="InterPro" id="IPR023346">
    <property type="entry name" value="Lysozyme-like_dom_sf"/>
</dbReference>
<name>A0A849IE73_9HYPH</name>
<organism evidence="4 5">
    <name type="scientific">Enterovirga aerilata</name>
    <dbReference type="NCBI Taxonomy" id="2730920"/>
    <lineage>
        <taxon>Bacteria</taxon>
        <taxon>Pseudomonadati</taxon>
        <taxon>Pseudomonadota</taxon>
        <taxon>Alphaproteobacteria</taxon>
        <taxon>Hyphomicrobiales</taxon>
        <taxon>Methylobacteriaceae</taxon>
        <taxon>Enterovirga</taxon>
    </lineage>
</organism>
<keyword evidence="5" id="KW-1185">Reference proteome</keyword>
<reference evidence="4 5" key="1">
    <citation type="submission" date="2020-04" db="EMBL/GenBank/DDBJ databases">
        <title>Enterovirga sp. isolate from soil.</title>
        <authorList>
            <person name="Chea S."/>
            <person name="Kim D.-U."/>
        </authorList>
    </citation>
    <scope>NUCLEOTIDE SEQUENCE [LARGE SCALE GENOMIC DNA]</scope>
    <source>
        <strain evidence="4 5">DB1703</strain>
    </source>
</reference>
<evidence type="ECO:0000313" key="5">
    <source>
        <dbReference type="Proteomes" id="UP000564885"/>
    </source>
</evidence>
<dbReference type="SUPFAM" id="SSF53955">
    <property type="entry name" value="Lysozyme-like"/>
    <property type="match status" value="1"/>
</dbReference>